<dbReference type="CDD" id="cd00609">
    <property type="entry name" value="AAT_like"/>
    <property type="match status" value="1"/>
</dbReference>
<dbReference type="PANTHER" id="PTHR46577:SF1">
    <property type="entry name" value="HTH-TYPE TRANSCRIPTIONAL REGULATORY PROTEIN GABR"/>
    <property type="match status" value="1"/>
</dbReference>
<proteinExistence type="inferred from homology"/>
<keyword evidence="5" id="KW-0804">Transcription</keyword>
<evidence type="ECO:0000256" key="3">
    <source>
        <dbReference type="ARBA" id="ARBA00023015"/>
    </source>
</evidence>
<keyword evidence="8" id="KW-0808">Transferase</keyword>
<keyword evidence="2" id="KW-0663">Pyridoxal phosphate</keyword>
<dbReference type="Pfam" id="PF00392">
    <property type="entry name" value="GntR"/>
    <property type="match status" value="1"/>
</dbReference>
<evidence type="ECO:0000259" key="7">
    <source>
        <dbReference type="PROSITE" id="PS50949"/>
    </source>
</evidence>
<feature type="compositionally biased region" description="Pro residues" evidence="6">
    <location>
        <begin position="8"/>
        <end position="17"/>
    </location>
</feature>
<dbReference type="EMBL" id="JAQSIP010000016">
    <property type="protein sequence ID" value="MDD0841099.1"/>
    <property type="molecule type" value="Genomic_DNA"/>
</dbReference>
<dbReference type="InterPro" id="IPR004839">
    <property type="entry name" value="Aminotransferase_I/II_large"/>
</dbReference>
<dbReference type="CDD" id="cd07377">
    <property type="entry name" value="WHTH_GntR"/>
    <property type="match status" value="1"/>
</dbReference>
<feature type="domain" description="HTH gntR-type" evidence="7">
    <location>
        <begin position="17"/>
        <end position="85"/>
    </location>
</feature>
<dbReference type="InterPro" id="IPR000524">
    <property type="entry name" value="Tscrpt_reg_HTH_GntR"/>
</dbReference>
<reference evidence="8 9" key="1">
    <citation type="submission" date="2023-02" db="EMBL/GenBank/DDBJ databases">
        <title>Bacterial whole genomic sequence of Curvibacter sp. HBC61.</title>
        <authorList>
            <person name="Le V."/>
            <person name="Ko S.-R."/>
            <person name="Ahn C.-Y."/>
            <person name="Oh H.-M."/>
        </authorList>
    </citation>
    <scope>NUCLEOTIDE SEQUENCE [LARGE SCALE GENOMIC DNA]</scope>
    <source>
        <strain evidence="8 9">HBC61</strain>
    </source>
</reference>
<dbReference type="Gene3D" id="3.40.640.10">
    <property type="entry name" value="Type I PLP-dependent aspartate aminotransferase-like (Major domain)"/>
    <property type="match status" value="1"/>
</dbReference>
<dbReference type="InterPro" id="IPR036390">
    <property type="entry name" value="WH_DNA-bd_sf"/>
</dbReference>
<comment type="caution">
    <text evidence="8">The sequence shown here is derived from an EMBL/GenBank/DDBJ whole genome shotgun (WGS) entry which is preliminary data.</text>
</comment>
<dbReference type="InterPro" id="IPR015424">
    <property type="entry name" value="PyrdxlP-dep_Trfase"/>
</dbReference>
<dbReference type="InterPro" id="IPR051446">
    <property type="entry name" value="HTH_trans_reg/aminotransferase"/>
</dbReference>
<dbReference type="InterPro" id="IPR036388">
    <property type="entry name" value="WH-like_DNA-bd_sf"/>
</dbReference>
<dbReference type="SUPFAM" id="SSF53383">
    <property type="entry name" value="PLP-dependent transferases"/>
    <property type="match status" value="1"/>
</dbReference>
<organism evidence="8 9">
    <name type="scientific">Curvibacter cyanobacteriorum</name>
    <dbReference type="NCBI Taxonomy" id="3026422"/>
    <lineage>
        <taxon>Bacteria</taxon>
        <taxon>Pseudomonadati</taxon>
        <taxon>Pseudomonadota</taxon>
        <taxon>Betaproteobacteria</taxon>
        <taxon>Burkholderiales</taxon>
        <taxon>Comamonadaceae</taxon>
        <taxon>Curvibacter</taxon>
    </lineage>
</organism>
<evidence type="ECO:0000313" key="9">
    <source>
        <dbReference type="Proteomes" id="UP001528673"/>
    </source>
</evidence>
<dbReference type="InterPro" id="IPR015421">
    <property type="entry name" value="PyrdxlP-dep_Trfase_major"/>
</dbReference>
<evidence type="ECO:0000256" key="2">
    <source>
        <dbReference type="ARBA" id="ARBA00022898"/>
    </source>
</evidence>
<sequence length="527" mass="56032">MGQFEHPNPAPAAPAPTGPGRRLYELLRSQITDGGLPAGARAPSTRALAAEWGVSRTTVTAVYEQLAAEGYLHTSAGRVARVASLSVAAGARRTEAAVPRAAGAAPPAGMAVPGITPMAAGPGPSGPRLSDWGRRVQAMALSSLPASEPLPFDFLYGALAPQDFPVLAWRRASKLAALQPPARLSYAAPEGDPALRRALQGYLRRARGLVCDAEQMLLVQGSQQGIDLCARLLLQAGDRFAFEDPGYLMARRCFEATGAHGTAVPVDAQGLDPAQLPQGRPVRLLYVTPSHQFPLGGVLPVTRRQAVLDWAQRQQAWVVEDDYDGEFRYGQRPMDALQSMDPDGRVIYVGTFSKALSPQLRLGYLVLPAALVPVFRQAKRLSDRHAPVEAQRVLATLIDSGAYERHVRRVRRDNERRRAALLAALARELPQSAEVTGAAAGLHLVLWLPLWRAADEPGLAAAARAVGVGLYPVSPLYASGLEGAGATHRPAGFILGYASLTVAQIEEGVRRLGALLRARGGARGAVV</sequence>
<gene>
    <name evidence="8" type="ORF">PSQ40_21150</name>
</gene>
<keyword evidence="3" id="KW-0805">Transcription regulation</keyword>
<dbReference type="Pfam" id="PF00155">
    <property type="entry name" value="Aminotran_1_2"/>
    <property type="match status" value="1"/>
</dbReference>
<dbReference type="Proteomes" id="UP001528673">
    <property type="component" value="Unassembled WGS sequence"/>
</dbReference>
<dbReference type="GO" id="GO:0008483">
    <property type="term" value="F:transaminase activity"/>
    <property type="evidence" value="ECO:0007669"/>
    <property type="project" value="UniProtKB-KW"/>
</dbReference>
<dbReference type="SUPFAM" id="SSF46785">
    <property type="entry name" value="Winged helix' DNA-binding domain"/>
    <property type="match status" value="1"/>
</dbReference>
<evidence type="ECO:0000256" key="6">
    <source>
        <dbReference type="SAM" id="MobiDB-lite"/>
    </source>
</evidence>
<dbReference type="PROSITE" id="PS50949">
    <property type="entry name" value="HTH_GNTR"/>
    <property type="match status" value="1"/>
</dbReference>
<accession>A0ABT5N450</accession>
<evidence type="ECO:0000313" key="8">
    <source>
        <dbReference type="EMBL" id="MDD0841099.1"/>
    </source>
</evidence>
<keyword evidence="4" id="KW-0238">DNA-binding</keyword>
<dbReference type="SMART" id="SM00345">
    <property type="entry name" value="HTH_GNTR"/>
    <property type="match status" value="1"/>
</dbReference>
<protein>
    <submittedName>
        <fullName evidence="8">PLP-dependent aminotransferase family protein</fullName>
    </submittedName>
</protein>
<dbReference type="PANTHER" id="PTHR46577">
    <property type="entry name" value="HTH-TYPE TRANSCRIPTIONAL REGULATORY PROTEIN GABR"/>
    <property type="match status" value="1"/>
</dbReference>
<evidence type="ECO:0000256" key="1">
    <source>
        <dbReference type="ARBA" id="ARBA00005384"/>
    </source>
</evidence>
<keyword evidence="9" id="KW-1185">Reference proteome</keyword>
<evidence type="ECO:0000256" key="5">
    <source>
        <dbReference type="ARBA" id="ARBA00023163"/>
    </source>
</evidence>
<keyword evidence="8" id="KW-0032">Aminotransferase</keyword>
<name>A0ABT5N450_9BURK</name>
<evidence type="ECO:0000256" key="4">
    <source>
        <dbReference type="ARBA" id="ARBA00023125"/>
    </source>
</evidence>
<dbReference type="PRINTS" id="PR00035">
    <property type="entry name" value="HTHGNTR"/>
</dbReference>
<feature type="region of interest" description="Disordered" evidence="6">
    <location>
        <begin position="1"/>
        <end position="20"/>
    </location>
</feature>
<comment type="similarity">
    <text evidence="1">In the C-terminal section; belongs to the class-I pyridoxal-phosphate-dependent aminotransferase family.</text>
</comment>
<dbReference type="RefSeq" id="WP_273953917.1">
    <property type="nucleotide sequence ID" value="NZ_JAQSIP010000016.1"/>
</dbReference>
<dbReference type="Gene3D" id="1.10.10.10">
    <property type="entry name" value="Winged helix-like DNA-binding domain superfamily/Winged helix DNA-binding domain"/>
    <property type="match status" value="1"/>
</dbReference>